<evidence type="ECO:0000313" key="9">
    <source>
        <dbReference type="Proteomes" id="UP000288322"/>
    </source>
</evidence>
<feature type="binding site" evidence="5">
    <location>
        <position position="211"/>
    </location>
    <ligand>
        <name>S-adenosyl-L-methionine</name>
        <dbReference type="ChEBI" id="CHEBI:59789"/>
    </ligand>
</feature>
<dbReference type="InterPro" id="IPR040758">
    <property type="entry name" value="PrmC_N"/>
</dbReference>
<gene>
    <name evidence="5 8" type="primary">prmC</name>
    <name evidence="8" type="ORF">DSY93_08315</name>
</gene>
<dbReference type="EC" id="2.1.1.297" evidence="5"/>
<evidence type="ECO:0000259" key="6">
    <source>
        <dbReference type="Pfam" id="PF05175"/>
    </source>
</evidence>
<name>A0A432GYA8_9DELT</name>
<comment type="caution">
    <text evidence="8">The sequence shown here is derived from an EMBL/GenBank/DDBJ whole genome shotgun (WGS) entry which is preliminary data.</text>
</comment>
<dbReference type="SUPFAM" id="SSF53335">
    <property type="entry name" value="S-adenosyl-L-methionine-dependent methyltransferases"/>
    <property type="match status" value="1"/>
</dbReference>
<dbReference type="Pfam" id="PF17827">
    <property type="entry name" value="PrmC_N"/>
    <property type="match status" value="1"/>
</dbReference>
<dbReference type="AlphaFoldDB" id="A0A432GYA8"/>
<dbReference type="PANTHER" id="PTHR18895:SF74">
    <property type="entry name" value="MTRF1L RELEASE FACTOR GLUTAMINE METHYLTRANSFERASE"/>
    <property type="match status" value="1"/>
</dbReference>
<dbReference type="HAMAP" id="MF_02126">
    <property type="entry name" value="RF_methyltr_PrmC"/>
    <property type="match status" value="1"/>
</dbReference>
<evidence type="ECO:0000256" key="2">
    <source>
        <dbReference type="ARBA" id="ARBA00022679"/>
    </source>
</evidence>
<keyword evidence="2 5" id="KW-0808">Transferase</keyword>
<proteinExistence type="inferred from homology"/>
<dbReference type="EMBL" id="QNZH01000226">
    <property type="protein sequence ID" value="RTZ88476.1"/>
    <property type="molecule type" value="Genomic_DNA"/>
</dbReference>
<feature type="domain" description="Methyltransferase small" evidence="6">
    <location>
        <begin position="130"/>
        <end position="215"/>
    </location>
</feature>
<organism evidence="8 9">
    <name type="scientific">SAR324 cluster bacterium</name>
    <dbReference type="NCBI Taxonomy" id="2024889"/>
    <lineage>
        <taxon>Bacteria</taxon>
        <taxon>Deltaproteobacteria</taxon>
        <taxon>SAR324 cluster</taxon>
    </lineage>
</organism>
<dbReference type="PANTHER" id="PTHR18895">
    <property type="entry name" value="HEMK METHYLTRANSFERASE"/>
    <property type="match status" value="1"/>
</dbReference>
<comment type="catalytic activity">
    <reaction evidence="4 5">
        <text>L-glutaminyl-[peptide chain release factor] + S-adenosyl-L-methionine = N(5)-methyl-L-glutaminyl-[peptide chain release factor] + S-adenosyl-L-homocysteine + H(+)</text>
        <dbReference type="Rhea" id="RHEA:42896"/>
        <dbReference type="Rhea" id="RHEA-COMP:10271"/>
        <dbReference type="Rhea" id="RHEA-COMP:10272"/>
        <dbReference type="ChEBI" id="CHEBI:15378"/>
        <dbReference type="ChEBI" id="CHEBI:30011"/>
        <dbReference type="ChEBI" id="CHEBI:57856"/>
        <dbReference type="ChEBI" id="CHEBI:59789"/>
        <dbReference type="ChEBI" id="CHEBI:61891"/>
        <dbReference type="EC" id="2.1.1.297"/>
    </reaction>
</comment>
<evidence type="ECO:0000256" key="4">
    <source>
        <dbReference type="ARBA" id="ARBA00048391"/>
    </source>
</evidence>
<feature type="binding site" evidence="5">
    <location>
        <position position="161"/>
    </location>
    <ligand>
        <name>S-adenosyl-L-methionine</name>
        <dbReference type="ChEBI" id="CHEBI:59789"/>
    </ligand>
</feature>
<reference evidence="8 9" key="1">
    <citation type="submission" date="2018-06" db="EMBL/GenBank/DDBJ databases">
        <title>Combined omics and stable isotope probing to characterize newly discovered Mariana Back-Arc vent microbial communities.</title>
        <authorList>
            <person name="Trembath-Reichert E."/>
            <person name="Huber J.A."/>
        </authorList>
    </citation>
    <scope>NUCLEOTIDE SEQUENCE [LARGE SCALE GENOMIC DNA]</scope>
    <source>
        <strain evidence="8">MAG 151</strain>
    </source>
</reference>
<feature type="binding site" evidence="5">
    <location>
        <begin position="211"/>
        <end position="214"/>
    </location>
    <ligand>
        <name>substrate</name>
    </ligand>
</feature>
<sequence>MKLSAKVVTIEQWTIERILNWTQGHFEKVRPDSPRLDAELLLAYVLDCPRLDLYLRADQPLNEKERGAYRELVQQRAAGCPIAYLTGEKDFWSLTLEVSKATLIPRPDTETLVETSVEKILKWQQTHPEATCNIAELGTGTAAIPLALCAELQNLNIISVDCSAETLTVAARNLERYQNLLAPRNNSLKLVESDLFSAIEPAANLDFIISNPPYIPTETISTLQVDVCQYEPSIALDGGPDGLFFYKYLLKTGPSLLKKSGEMILEIGFDQQVELIELLDDFPEWTSSTFLPDLQGNIRVYCLQLEC</sequence>
<dbReference type="InterPro" id="IPR002052">
    <property type="entry name" value="DNA_methylase_N6_adenine_CS"/>
</dbReference>
<keyword evidence="1 5" id="KW-0489">Methyltransferase</keyword>
<dbReference type="Pfam" id="PF05175">
    <property type="entry name" value="MTS"/>
    <property type="match status" value="1"/>
</dbReference>
<dbReference type="Gene3D" id="1.10.8.10">
    <property type="entry name" value="DNA helicase RuvA subunit, C-terminal domain"/>
    <property type="match status" value="1"/>
</dbReference>
<keyword evidence="3 5" id="KW-0949">S-adenosyl-L-methionine</keyword>
<dbReference type="GO" id="GO:0003676">
    <property type="term" value="F:nucleic acid binding"/>
    <property type="evidence" value="ECO:0007669"/>
    <property type="project" value="InterPro"/>
</dbReference>
<evidence type="ECO:0000256" key="3">
    <source>
        <dbReference type="ARBA" id="ARBA00022691"/>
    </source>
</evidence>
<comment type="similarity">
    <text evidence="5">Belongs to the protein N5-glutamine methyltransferase family. PrmC subfamily.</text>
</comment>
<dbReference type="NCBIfam" id="TIGR00536">
    <property type="entry name" value="hemK_fam"/>
    <property type="match status" value="1"/>
</dbReference>
<dbReference type="Gene3D" id="3.40.50.150">
    <property type="entry name" value="Vaccinia Virus protein VP39"/>
    <property type="match status" value="1"/>
</dbReference>
<comment type="function">
    <text evidence="5">Methylates the class 1 translation termination release factors RF1/PrfA and RF2/PrfB on the glutamine residue of the universally conserved GGQ motif.</text>
</comment>
<dbReference type="GO" id="GO:0102559">
    <property type="term" value="F:peptide chain release factor N(5)-glutamine methyltransferase activity"/>
    <property type="evidence" value="ECO:0007669"/>
    <property type="project" value="UniProtKB-EC"/>
</dbReference>
<dbReference type="InterPro" id="IPR004556">
    <property type="entry name" value="HemK-like"/>
</dbReference>
<dbReference type="CDD" id="cd02440">
    <property type="entry name" value="AdoMet_MTases"/>
    <property type="match status" value="1"/>
</dbReference>
<feature type="domain" description="Release factor glutamine methyltransferase N-terminal" evidence="7">
    <location>
        <begin position="18"/>
        <end position="87"/>
    </location>
</feature>
<dbReference type="InterPro" id="IPR050320">
    <property type="entry name" value="N5-glutamine_MTase"/>
</dbReference>
<dbReference type="InterPro" id="IPR029063">
    <property type="entry name" value="SAM-dependent_MTases_sf"/>
</dbReference>
<evidence type="ECO:0000259" key="7">
    <source>
        <dbReference type="Pfam" id="PF17827"/>
    </source>
</evidence>
<protein>
    <recommendedName>
        <fullName evidence="5">Release factor glutamine methyltransferase</fullName>
        <shortName evidence="5">RF MTase</shortName>
        <ecNumber evidence="5">2.1.1.297</ecNumber>
    </recommendedName>
    <alternativeName>
        <fullName evidence="5">N5-glutamine methyltransferase PrmC</fullName>
    </alternativeName>
    <alternativeName>
        <fullName evidence="5">Protein-(glutamine-N5) MTase PrmC</fullName>
    </alternativeName>
    <alternativeName>
        <fullName evidence="5">Protein-glutamine N-methyltransferase PrmC</fullName>
    </alternativeName>
</protein>
<evidence type="ECO:0000256" key="5">
    <source>
        <dbReference type="HAMAP-Rule" id="MF_02126"/>
    </source>
</evidence>
<dbReference type="Proteomes" id="UP000288322">
    <property type="component" value="Unassembled WGS sequence"/>
</dbReference>
<dbReference type="InterPro" id="IPR007848">
    <property type="entry name" value="Small_mtfrase_dom"/>
</dbReference>
<dbReference type="GO" id="GO:0032259">
    <property type="term" value="P:methylation"/>
    <property type="evidence" value="ECO:0007669"/>
    <property type="project" value="UniProtKB-KW"/>
</dbReference>
<dbReference type="PROSITE" id="PS00092">
    <property type="entry name" value="N6_MTASE"/>
    <property type="match status" value="1"/>
</dbReference>
<dbReference type="NCBIfam" id="TIGR03534">
    <property type="entry name" value="RF_mod_PrmC"/>
    <property type="match status" value="1"/>
</dbReference>
<dbReference type="InterPro" id="IPR019874">
    <property type="entry name" value="RF_methyltr_PrmC"/>
</dbReference>
<evidence type="ECO:0000313" key="8">
    <source>
        <dbReference type="EMBL" id="RTZ88476.1"/>
    </source>
</evidence>
<accession>A0A432GYA8</accession>
<comment type="caution">
    <text evidence="5">Lacks conserved residue(s) required for the propagation of feature annotation.</text>
</comment>
<evidence type="ECO:0000256" key="1">
    <source>
        <dbReference type="ARBA" id="ARBA00022603"/>
    </source>
</evidence>